<dbReference type="eggNOG" id="COG4254">
    <property type="taxonomic scope" value="Bacteria"/>
</dbReference>
<dbReference type="InterPro" id="IPR018392">
    <property type="entry name" value="LysM"/>
</dbReference>
<feature type="signal peptide" evidence="1">
    <location>
        <begin position="1"/>
        <end position="30"/>
    </location>
</feature>
<dbReference type="Pfam" id="PF01476">
    <property type="entry name" value="LysM"/>
    <property type="match status" value="1"/>
</dbReference>
<dbReference type="eggNOG" id="COG1388">
    <property type="taxonomic scope" value="Bacteria"/>
</dbReference>
<dbReference type="Gene3D" id="3.10.350.10">
    <property type="entry name" value="LysM domain"/>
    <property type="match status" value="1"/>
</dbReference>
<evidence type="ECO:0000313" key="3">
    <source>
        <dbReference type="EMBL" id="AEH62841.1"/>
    </source>
</evidence>
<dbReference type="OrthoDB" id="9813091at2"/>
<evidence type="ECO:0000256" key="1">
    <source>
        <dbReference type="SAM" id="SignalP"/>
    </source>
</evidence>
<dbReference type="Gene3D" id="2.60.120.1440">
    <property type="match status" value="1"/>
</dbReference>
<feature type="domain" description="LysM" evidence="2">
    <location>
        <begin position="39"/>
        <end position="86"/>
    </location>
</feature>
<dbReference type="EMBL" id="CP002850">
    <property type="protein sequence ID" value="AEH62841.1"/>
    <property type="molecule type" value="Genomic_DNA"/>
</dbReference>
<dbReference type="InterPro" id="IPR006860">
    <property type="entry name" value="FecR"/>
</dbReference>
<protein>
    <submittedName>
        <fullName evidence="3">Peptidoglycan-binding lysin domain-containing protein</fullName>
    </submittedName>
</protein>
<evidence type="ECO:0000259" key="2">
    <source>
        <dbReference type="PROSITE" id="PS51782"/>
    </source>
</evidence>
<dbReference type="Proteomes" id="UP000001494">
    <property type="component" value="Chromosome"/>
</dbReference>
<dbReference type="Pfam" id="PF04773">
    <property type="entry name" value="FecR"/>
    <property type="match status" value="1"/>
</dbReference>
<sequence precursor="true">MFWKRGSLRPFLLGCALLFLGSGHSEKAVAAHFENHQSVEYIVEQGDTLSSIAQRYFDRISDMEAIAKRAGVSLSQPLHAGFHLNIPKAFLRREISTAVVSHISGPVTLFIHGKRGCLQQGQPVTEQMTIETGSSGFVTLLLPDGSHVSMPSMSQITITRLRKVALTGAVERSFKLEAGHVRVHATPLFRSDSYFHIATPSSLTAVRGTDFRVHYIENSKTHKKENIVEVLEGLVTTDNHKIVYAVPGGYGTNSIEKLDFPLNTPPSPSNRLTILRDAEPDIFLSKMPTASVYYAELSKDPDFSDLLSESWLDNTDVKLQGLGDGHYYLRLSAVDNHDLEGEEKVFPIDHKTGHLEASAYSFSEGAVFQWKIPDNEVVISRLQVVASKISETAIPIVDQLGGKTGLVKISSLPEGDYYWRIIAAWPAGGQIILPFRKLHISGNNPMKKNE</sequence>
<name>A0A0H3G6T9_ZYMMA</name>
<dbReference type="PANTHER" id="PTHR38731:SF1">
    <property type="entry name" value="FECR PROTEIN DOMAIN-CONTAINING PROTEIN"/>
    <property type="match status" value="1"/>
</dbReference>
<proteinExistence type="predicted"/>
<dbReference type="InterPro" id="IPR016930">
    <property type="entry name" value="UCP029644"/>
</dbReference>
<dbReference type="CDD" id="cd00118">
    <property type="entry name" value="LysM"/>
    <property type="match status" value="1"/>
</dbReference>
<dbReference type="KEGG" id="zmm:Zmob_1006"/>
<accession>A0A0H3G6T9</accession>
<reference evidence="3 4" key="1">
    <citation type="journal article" date="2011" name="J. Bacteriol.">
        <title>Genome sequence of the ethanol-producing Zymomonas mobilis subsp. mobilis lectotype strain ATCC 10988.</title>
        <authorList>
            <person name="Pappas K.M."/>
            <person name="Kouvelis V.N."/>
            <person name="Saunders E."/>
            <person name="Brettin T.S."/>
            <person name="Bruce D."/>
            <person name="Detter C."/>
            <person name="Balakireva M."/>
            <person name="Han C.S."/>
            <person name="Savvakis G."/>
            <person name="Kyrpides N.C."/>
            <person name="Typas M.A."/>
        </authorList>
    </citation>
    <scope>NUCLEOTIDE SEQUENCE [LARGE SCALE GENOMIC DNA]</scope>
    <source>
        <strain evidence="4">ATCC 10988 / DSM 424 / CCUG 17860 / LMG 404 / NCIMB 8938 / NRRL B-806 / ZM1</strain>
    </source>
</reference>
<dbReference type="HOGENOM" id="CLU_036396_1_0_5"/>
<dbReference type="RefSeq" id="WP_014500827.1">
    <property type="nucleotide sequence ID" value="NC_017262.1"/>
</dbReference>
<dbReference type="PANTHER" id="PTHR38731">
    <property type="entry name" value="LIPL45-RELATED LIPOPROTEIN-RELATED"/>
    <property type="match status" value="1"/>
</dbReference>
<dbReference type="SMART" id="SM00257">
    <property type="entry name" value="LysM"/>
    <property type="match status" value="1"/>
</dbReference>
<feature type="chain" id="PRO_5002609825" evidence="1">
    <location>
        <begin position="31"/>
        <end position="450"/>
    </location>
</feature>
<dbReference type="InterPro" id="IPR036779">
    <property type="entry name" value="LysM_dom_sf"/>
</dbReference>
<dbReference type="PIRSF" id="PIRSF029644">
    <property type="entry name" value="UCP029644"/>
    <property type="match status" value="1"/>
</dbReference>
<dbReference type="PROSITE" id="PS51782">
    <property type="entry name" value="LYSM"/>
    <property type="match status" value="1"/>
</dbReference>
<organism evidence="3 4">
    <name type="scientific">Zymomonas mobilis subsp. mobilis (strain ATCC 10988 / DSM 424 / LMG 404 / NCIMB 8938 / NRRL B-806 / ZM1)</name>
    <dbReference type="NCBI Taxonomy" id="555217"/>
    <lineage>
        <taxon>Bacteria</taxon>
        <taxon>Pseudomonadati</taxon>
        <taxon>Pseudomonadota</taxon>
        <taxon>Alphaproteobacteria</taxon>
        <taxon>Sphingomonadales</taxon>
        <taxon>Zymomonadaceae</taxon>
        <taxon>Zymomonas</taxon>
    </lineage>
</organism>
<gene>
    <name evidence="3" type="ordered locus">Zmob_1006</name>
</gene>
<keyword evidence="1" id="KW-0732">Signal</keyword>
<dbReference type="AlphaFoldDB" id="A0A0H3G6T9"/>
<evidence type="ECO:0000313" key="4">
    <source>
        <dbReference type="Proteomes" id="UP000001494"/>
    </source>
</evidence>